<gene>
    <name evidence="3" type="ORF">COCCADRAFT_34160</name>
</gene>
<dbReference type="eggNOG" id="ENOG502R25M">
    <property type="taxonomic scope" value="Eukaryota"/>
</dbReference>
<sequence length="110" mass="11979">MHLPTVLTTLLFTTAALASPYAWAEPQANVPSNNNNGRKPNRTHRHEKTPTFKEPCKCVDPIVPMNLLNENEKCMIKYAARMGCYMSSKGGCPSPPPSCGLGPLRGIPSL</sequence>
<reference evidence="3 4" key="1">
    <citation type="journal article" date="2013" name="PLoS Genet.">
        <title>Comparative genome structure, secondary metabolite, and effector coding capacity across Cochliobolus pathogens.</title>
        <authorList>
            <person name="Condon B.J."/>
            <person name="Leng Y."/>
            <person name="Wu D."/>
            <person name="Bushley K.E."/>
            <person name="Ohm R.A."/>
            <person name="Otillar R."/>
            <person name="Martin J."/>
            <person name="Schackwitz W."/>
            <person name="Grimwood J."/>
            <person name="MohdZainudin N."/>
            <person name="Xue C."/>
            <person name="Wang R."/>
            <person name="Manning V.A."/>
            <person name="Dhillon B."/>
            <person name="Tu Z.J."/>
            <person name="Steffenson B.J."/>
            <person name="Salamov A."/>
            <person name="Sun H."/>
            <person name="Lowry S."/>
            <person name="LaButti K."/>
            <person name="Han J."/>
            <person name="Copeland A."/>
            <person name="Lindquist E."/>
            <person name="Barry K."/>
            <person name="Schmutz J."/>
            <person name="Baker S.E."/>
            <person name="Ciuffetti L.M."/>
            <person name="Grigoriev I.V."/>
            <person name="Zhong S."/>
            <person name="Turgeon B.G."/>
        </authorList>
    </citation>
    <scope>NUCLEOTIDE SEQUENCE [LARGE SCALE GENOMIC DNA]</scope>
    <source>
        <strain evidence="3 4">26-R-13</strain>
    </source>
</reference>
<feature type="chain" id="PRO_5004886371" evidence="2">
    <location>
        <begin position="19"/>
        <end position="110"/>
    </location>
</feature>
<feature type="region of interest" description="Disordered" evidence="1">
    <location>
        <begin position="26"/>
        <end position="49"/>
    </location>
</feature>
<dbReference type="HOGENOM" id="CLU_2224551_0_0_1"/>
<organism evidence="3 4">
    <name type="scientific">Cochliobolus carbonum (strain 26-R-13)</name>
    <name type="common">Maize leaf spot fungus</name>
    <name type="synonym">Bipolaris zeicola</name>
    <dbReference type="NCBI Taxonomy" id="930089"/>
    <lineage>
        <taxon>Eukaryota</taxon>
        <taxon>Fungi</taxon>
        <taxon>Dikarya</taxon>
        <taxon>Ascomycota</taxon>
        <taxon>Pezizomycotina</taxon>
        <taxon>Dothideomycetes</taxon>
        <taxon>Pleosporomycetidae</taxon>
        <taxon>Pleosporales</taxon>
        <taxon>Pleosporineae</taxon>
        <taxon>Pleosporaceae</taxon>
        <taxon>Bipolaris</taxon>
    </lineage>
</organism>
<feature type="compositionally biased region" description="Polar residues" evidence="1">
    <location>
        <begin position="29"/>
        <end position="38"/>
    </location>
</feature>
<dbReference type="OrthoDB" id="3783411at2759"/>
<name>W6YFP2_COCC2</name>
<dbReference type="RefSeq" id="XP_007709217.1">
    <property type="nucleotide sequence ID" value="XM_007711027.1"/>
</dbReference>
<dbReference type="EMBL" id="KI964561">
    <property type="protein sequence ID" value="EUC36468.1"/>
    <property type="molecule type" value="Genomic_DNA"/>
</dbReference>
<evidence type="ECO:0000313" key="3">
    <source>
        <dbReference type="EMBL" id="EUC36468.1"/>
    </source>
</evidence>
<proteinExistence type="predicted"/>
<evidence type="ECO:0000256" key="2">
    <source>
        <dbReference type="SAM" id="SignalP"/>
    </source>
</evidence>
<evidence type="ECO:0000256" key="1">
    <source>
        <dbReference type="SAM" id="MobiDB-lite"/>
    </source>
</evidence>
<dbReference type="GeneID" id="19147688"/>
<keyword evidence="2" id="KW-0732">Signal</keyword>
<accession>W6YFP2</accession>
<keyword evidence="4" id="KW-1185">Reference proteome</keyword>
<feature type="region of interest" description="Disordered" evidence="1">
    <location>
        <begin position="91"/>
        <end position="110"/>
    </location>
</feature>
<protein>
    <submittedName>
        <fullName evidence="3">Uncharacterized protein</fullName>
    </submittedName>
</protein>
<dbReference type="Proteomes" id="UP000053841">
    <property type="component" value="Unassembled WGS sequence"/>
</dbReference>
<dbReference type="AlphaFoldDB" id="W6YFP2"/>
<evidence type="ECO:0000313" key="4">
    <source>
        <dbReference type="Proteomes" id="UP000053841"/>
    </source>
</evidence>
<feature type="signal peptide" evidence="2">
    <location>
        <begin position="1"/>
        <end position="18"/>
    </location>
</feature>
<dbReference type="KEGG" id="bze:COCCADRAFT_34160"/>